<protein>
    <recommendedName>
        <fullName evidence="5">Secreted protein</fullName>
    </recommendedName>
</protein>
<evidence type="ECO:0000256" key="2">
    <source>
        <dbReference type="SAM" id="SignalP"/>
    </source>
</evidence>
<feature type="signal peptide" evidence="2">
    <location>
        <begin position="1"/>
        <end position="26"/>
    </location>
</feature>
<accession>A0A2S7DLZ2</accession>
<feature type="compositionally biased region" description="Basic and acidic residues" evidence="1">
    <location>
        <begin position="30"/>
        <end position="41"/>
    </location>
</feature>
<dbReference type="RefSeq" id="WP_104584967.1">
    <property type="nucleotide sequence ID" value="NZ_JAJGQH010000002.1"/>
</dbReference>
<comment type="caution">
    <text evidence="3">The sequence shown here is derived from an EMBL/GenBank/DDBJ whole genome shotgun (WGS) entry which is preliminary data.</text>
</comment>
<dbReference type="AlphaFoldDB" id="A0A2S7DLZ2"/>
<name>A0A2S7DLZ2_9XANT</name>
<feature type="chain" id="PRO_5015548561" description="Secreted protein" evidence="2">
    <location>
        <begin position="27"/>
        <end position="136"/>
    </location>
</feature>
<dbReference type="Proteomes" id="UP000239865">
    <property type="component" value="Unassembled WGS sequence"/>
</dbReference>
<organism evidence="3 4">
    <name type="scientific">Xanthomonas melonis</name>
    <dbReference type="NCBI Taxonomy" id="56456"/>
    <lineage>
        <taxon>Bacteria</taxon>
        <taxon>Pseudomonadati</taxon>
        <taxon>Pseudomonadota</taxon>
        <taxon>Gammaproteobacteria</taxon>
        <taxon>Lysobacterales</taxon>
        <taxon>Lysobacteraceae</taxon>
        <taxon>Xanthomonas</taxon>
    </lineage>
</organism>
<feature type="region of interest" description="Disordered" evidence="1">
    <location>
        <begin position="30"/>
        <end position="80"/>
    </location>
</feature>
<evidence type="ECO:0000256" key="1">
    <source>
        <dbReference type="SAM" id="MobiDB-lite"/>
    </source>
</evidence>
<evidence type="ECO:0000313" key="4">
    <source>
        <dbReference type="Proteomes" id="UP000239865"/>
    </source>
</evidence>
<dbReference type="EMBL" id="MDEH01000001">
    <property type="protein sequence ID" value="PPU74830.1"/>
    <property type="molecule type" value="Genomic_DNA"/>
</dbReference>
<dbReference type="OrthoDB" id="6008510at2"/>
<keyword evidence="2" id="KW-0732">Signal</keyword>
<evidence type="ECO:0008006" key="5">
    <source>
        <dbReference type="Google" id="ProtNLM"/>
    </source>
</evidence>
<proteinExistence type="predicted"/>
<feature type="compositionally biased region" description="Low complexity" evidence="1">
    <location>
        <begin position="47"/>
        <end position="80"/>
    </location>
</feature>
<evidence type="ECO:0000313" key="3">
    <source>
        <dbReference type="EMBL" id="PPU74830.1"/>
    </source>
</evidence>
<gene>
    <name evidence="3" type="ORF">XmelCFBP4644_02685</name>
</gene>
<reference evidence="3 4" key="1">
    <citation type="submission" date="2016-08" db="EMBL/GenBank/DDBJ databases">
        <authorList>
            <person name="Seilhamer J.J."/>
        </authorList>
    </citation>
    <scope>NUCLEOTIDE SEQUENCE [LARGE SCALE GENOMIC DNA]</scope>
    <source>
        <strain evidence="3 4">CFBP4644</strain>
    </source>
</reference>
<sequence length="136" mass="14193">MMRFRKPGWMLPGMLCVACLPIAAGAQDHSADSKVGLDHATGKPHAPTDADSAAPDRSARLAAGDSSARTTVPQTAAAAQASVRELPSDVVARQLPPAPLSSLIATRQADGSFVIEHDDHFDTQPTHAEQGALPHE</sequence>